<feature type="domain" description="tRNA ligase phosphodiesterase" evidence="4">
    <location>
        <begin position="640"/>
        <end position="827"/>
    </location>
</feature>
<gene>
    <name evidence="7" type="ORF">CERSUDRAFT_116777</name>
</gene>
<reference evidence="7 8" key="1">
    <citation type="journal article" date="2012" name="Proc. Natl. Acad. Sci. U.S.A.">
        <title>Comparative genomics of Ceriporiopsis subvermispora and Phanerochaete chrysosporium provide insight into selective ligninolysis.</title>
        <authorList>
            <person name="Fernandez-Fueyo E."/>
            <person name="Ruiz-Duenas F.J."/>
            <person name="Ferreira P."/>
            <person name="Floudas D."/>
            <person name="Hibbett D.S."/>
            <person name="Canessa P."/>
            <person name="Larrondo L.F."/>
            <person name="James T.Y."/>
            <person name="Seelenfreund D."/>
            <person name="Lobos S."/>
            <person name="Polanco R."/>
            <person name="Tello M."/>
            <person name="Honda Y."/>
            <person name="Watanabe T."/>
            <person name="Watanabe T."/>
            <person name="Ryu J.S."/>
            <person name="Kubicek C.P."/>
            <person name="Schmoll M."/>
            <person name="Gaskell J."/>
            <person name="Hammel K.E."/>
            <person name="St John F.J."/>
            <person name="Vanden Wymelenberg A."/>
            <person name="Sabat G."/>
            <person name="Splinter BonDurant S."/>
            <person name="Syed K."/>
            <person name="Yadav J.S."/>
            <person name="Doddapaneni H."/>
            <person name="Subramanian V."/>
            <person name="Lavin J.L."/>
            <person name="Oguiza J.A."/>
            <person name="Perez G."/>
            <person name="Pisabarro A.G."/>
            <person name="Ramirez L."/>
            <person name="Santoyo F."/>
            <person name="Master E."/>
            <person name="Coutinho P.M."/>
            <person name="Henrissat B."/>
            <person name="Lombard V."/>
            <person name="Magnuson J.K."/>
            <person name="Kuees U."/>
            <person name="Hori C."/>
            <person name="Igarashi K."/>
            <person name="Samejima M."/>
            <person name="Held B.W."/>
            <person name="Barry K.W."/>
            <person name="LaButti K.M."/>
            <person name="Lapidus A."/>
            <person name="Lindquist E.A."/>
            <person name="Lucas S.M."/>
            <person name="Riley R."/>
            <person name="Salamov A.A."/>
            <person name="Hoffmeister D."/>
            <person name="Schwenk D."/>
            <person name="Hadar Y."/>
            <person name="Yarden O."/>
            <person name="de Vries R.P."/>
            <person name="Wiebenga A."/>
            <person name="Stenlid J."/>
            <person name="Eastwood D."/>
            <person name="Grigoriev I.V."/>
            <person name="Berka R.M."/>
            <person name="Blanchette R.A."/>
            <person name="Kersten P."/>
            <person name="Martinez A.T."/>
            <person name="Vicuna R."/>
            <person name="Cullen D."/>
        </authorList>
    </citation>
    <scope>NUCLEOTIDE SEQUENCE [LARGE SCALE GENOMIC DNA]</scope>
    <source>
        <strain evidence="7 8">B</strain>
    </source>
</reference>
<feature type="active site" description="N6-AMP-lysine intermediate" evidence="2">
    <location>
        <position position="149"/>
    </location>
</feature>
<dbReference type="GO" id="GO:0005524">
    <property type="term" value="F:ATP binding"/>
    <property type="evidence" value="ECO:0007669"/>
    <property type="project" value="UniProtKB-UniRule"/>
</dbReference>
<feature type="domain" description="tRNA ligase kinase" evidence="5">
    <location>
        <begin position="445"/>
        <end position="593"/>
    </location>
</feature>
<keyword evidence="1" id="KW-0436">Ligase</keyword>
<dbReference type="Proteomes" id="UP000016930">
    <property type="component" value="Unassembled WGS sequence"/>
</dbReference>
<dbReference type="GO" id="GO:0005634">
    <property type="term" value="C:nucleus"/>
    <property type="evidence" value="ECO:0007669"/>
    <property type="project" value="TreeGrafter"/>
</dbReference>
<evidence type="ECO:0000259" key="6">
    <source>
        <dbReference type="Pfam" id="PF09511"/>
    </source>
</evidence>
<comment type="catalytic activity">
    <reaction evidence="1">
        <text>ATP + (ribonucleotide)n-3'-hydroxyl + 5'-phospho-(ribonucleotide)m = (ribonucleotide)n+m + AMP + diphosphate.</text>
        <dbReference type="EC" id="6.5.1.3"/>
    </reaction>
</comment>
<dbReference type="SUPFAM" id="SSF52540">
    <property type="entry name" value="P-loop containing nucleoside triphosphate hydrolases"/>
    <property type="match status" value="1"/>
</dbReference>
<dbReference type="InterPro" id="IPR027417">
    <property type="entry name" value="P-loop_NTPase"/>
</dbReference>
<sequence>MAEAAVDRELSERVQGMSLSEETPQDKNHKSSLEDKVNDEDSSLVEELHRISKKSPKLIRSSIYSAPADPSMQIRSWKMNEFKYYDVPSPFPTLARGLFTHEVETKSEATRHRIVARGYDKFFNIGEVPWTTWASLEANTRAPYTLTLKSNGCIIFIAALTPEKLLVTSKHSLGPAAGGTSRSHAEVGEGWLRKLLAKKGKTEAQLASVLWEKNWTAVAELCDDSFEEHVLPYAPEKTGLHLHGLNECTKAFKTMDQHTVDEFAEEWGFIQTPSTVLKTVPEVKAFTEAVGKSGKWKGEALEGFVVRTHVTEPPEAQSSARAPPYPPGSSFFFKVKFDEPYMMYRDWREVTKVLLSKGPSEGNVPKSKLRRPETKMYVKWVIGEIIRDRSQFAEFGKGKGIIKTRERFLQWLETEQGSKALATTGEIPEEQGLQKQDGKKFGKTIIVPVAIPGVGKTSVAVALAHVFGFGHTQSDDVHAKKSAPIFIKNVVGLLKQHDVVIADKNNHLKQHRDQLREAVKGFDPPVRLMALNWSLDRPMASIHRICSDRVTQRGDNHQSLRADTLAKTHEEVLWMFLRTAEELTDSEVDVSVDMDIEENLEDALARAIDACVRILGVPRPSPEQVGEALAIARGYAPTKKKADDPKKKAPPKPRYFGILAELDVDDVLSARMAEADVSAEGKDFFEKLKSNKRVTKRPHVTIVHSKALPAQQELWDRCMGLHSLAVPPLLSFRLSRLVWNDRIMAVVVSDLAVSNEEEDVENKALDFVVKLPPEVKDRLHITVGTRDDSVPPVEAKDLVVEWKKQGDNNEMNSLELKDVWVKGRVKGLAG</sequence>
<feature type="region of interest" description="Disordered" evidence="3">
    <location>
        <begin position="1"/>
        <end position="41"/>
    </location>
</feature>
<evidence type="ECO:0000259" key="5">
    <source>
        <dbReference type="Pfam" id="PF08303"/>
    </source>
</evidence>
<evidence type="ECO:0000259" key="4">
    <source>
        <dbReference type="Pfam" id="PF08302"/>
    </source>
</evidence>
<dbReference type="Gene3D" id="3.40.50.300">
    <property type="entry name" value="P-loop containing nucleotide triphosphate hydrolases"/>
    <property type="match status" value="1"/>
</dbReference>
<dbReference type="EC" id="6.5.1.3" evidence="1"/>
<organism evidence="7 8">
    <name type="scientific">Ceriporiopsis subvermispora (strain B)</name>
    <name type="common">White-rot fungus</name>
    <name type="synonym">Gelatoporia subvermispora</name>
    <dbReference type="NCBI Taxonomy" id="914234"/>
    <lineage>
        <taxon>Eukaryota</taxon>
        <taxon>Fungi</taxon>
        <taxon>Dikarya</taxon>
        <taxon>Basidiomycota</taxon>
        <taxon>Agaricomycotina</taxon>
        <taxon>Agaricomycetes</taxon>
        <taxon>Polyporales</taxon>
        <taxon>Gelatoporiaceae</taxon>
        <taxon>Gelatoporia</taxon>
    </lineage>
</organism>
<feature type="compositionally biased region" description="Basic and acidic residues" evidence="3">
    <location>
        <begin position="24"/>
        <end position="36"/>
    </location>
</feature>
<dbReference type="STRING" id="914234.M2PFB2"/>
<name>M2PFB2_CERS8</name>
<dbReference type="HOGENOM" id="CLU_010316_1_0_1"/>
<dbReference type="PANTHER" id="PTHR32004:SF1">
    <property type="entry name" value="TRNA LIGASE"/>
    <property type="match status" value="1"/>
</dbReference>
<dbReference type="GO" id="GO:0003972">
    <property type="term" value="F:RNA ligase (ATP) activity"/>
    <property type="evidence" value="ECO:0007669"/>
    <property type="project" value="UniProtKB-UniRule"/>
</dbReference>
<dbReference type="PIRSF" id="PIRSF019634">
    <property type="entry name" value="tRNA_lig_yeast"/>
    <property type="match status" value="1"/>
</dbReference>
<dbReference type="InterPro" id="IPR019039">
    <property type="entry name" value="T4-Rnl1-like_N"/>
</dbReference>
<evidence type="ECO:0000256" key="2">
    <source>
        <dbReference type="PIRSR" id="PIRSR019634-50"/>
    </source>
</evidence>
<dbReference type="GO" id="GO:0008081">
    <property type="term" value="F:phosphoric diester hydrolase activity"/>
    <property type="evidence" value="ECO:0007669"/>
    <property type="project" value="InterPro"/>
</dbReference>
<dbReference type="GO" id="GO:0051730">
    <property type="term" value="F:GTP-dependent polyribonucleotide 5'-hydroxyl-kinase activity"/>
    <property type="evidence" value="ECO:0007669"/>
    <property type="project" value="InterPro"/>
</dbReference>
<dbReference type="Pfam" id="PF08302">
    <property type="entry name" value="tRNA_lig_CPD"/>
    <property type="match status" value="1"/>
</dbReference>
<dbReference type="GO" id="GO:0006388">
    <property type="term" value="P:tRNA splicing, via endonucleolytic cleavage and ligation"/>
    <property type="evidence" value="ECO:0007669"/>
    <property type="project" value="UniProtKB-UniRule"/>
</dbReference>
<feature type="domain" description="T4 RNA ligase 1-like N-terminal" evidence="6">
    <location>
        <begin position="95"/>
        <end position="341"/>
    </location>
</feature>
<feature type="compositionally biased region" description="Basic and acidic residues" evidence="3">
    <location>
        <begin position="1"/>
        <end position="12"/>
    </location>
</feature>
<evidence type="ECO:0000256" key="1">
    <source>
        <dbReference type="PIRNR" id="PIRNR019634"/>
    </source>
</evidence>
<protein>
    <recommendedName>
        <fullName evidence="1">tRNA ligase</fullName>
        <ecNumber evidence="1">6.5.1.3</ecNumber>
    </recommendedName>
</protein>
<dbReference type="Pfam" id="PF08303">
    <property type="entry name" value="tRNA_lig_kinase"/>
    <property type="match status" value="1"/>
</dbReference>
<dbReference type="InterPro" id="IPR012387">
    <property type="entry name" value="Trl1_fun"/>
</dbReference>
<accession>M2PFB2</accession>
<dbReference type="EMBL" id="KB445802">
    <property type="protein sequence ID" value="EMD34614.1"/>
    <property type="molecule type" value="Genomic_DNA"/>
</dbReference>
<dbReference type="InterPro" id="IPR015965">
    <property type="entry name" value="tRNA_lig_PDEase"/>
</dbReference>
<dbReference type="OrthoDB" id="276239at2759"/>
<dbReference type="AlphaFoldDB" id="M2PFB2"/>
<evidence type="ECO:0000256" key="3">
    <source>
        <dbReference type="SAM" id="MobiDB-lite"/>
    </source>
</evidence>
<dbReference type="PANTHER" id="PTHR32004">
    <property type="entry name" value="TRNA LIGASE"/>
    <property type="match status" value="1"/>
</dbReference>
<comment type="similarity">
    <text evidence="1">Belongs to the TRL1 family.</text>
</comment>
<keyword evidence="8" id="KW-1185">Reference proteome</keyword>
<dbReference type="InterPro" id="IPR015966">
    <property type="entry name" value="tRNA_lig_kin_fungi"/>
</dbReference>
<keyword evidence="1" id="KW-0819">tRNA processing</keyword>
<dbReference type="Pfam" id="PF09511">
    <property type="entry name" value="RNA_lig_T4_1"/>
    <property type="match status" value="1"/>
</dbReference>
<proteinExistence type="inferred from homology"/>
<evidence type="ECO:0000313" key="7">
    <source>
        <dbReference type="EMBL" id="EMD34614.1"/>
    </source>
</evidence>
<evidence type="ECO:0000313" key="8">
    <source>
        <dbReference type="Proteomes" id="UP000016930"/>
    </source>
</evidence>